<organism evidence="5 6">
    <name type="scientific">Pseudaquabacterium inlustre</name>
    <dbReference type="NCBI Taxonomy" id="2984192"/>
    <lineage>
        <taxon>Bacteria</taxon>
        <taxon>Pseudomonadati</taxon>
        <taxon>Pseudomonadota</taxon>
        <taxon>Betaproteobacteria</taxon>
        <taxon>Burkholderiales</taxon>
        <taxon>Sphaerotilaceae</taxon>
        <taxon>Pseudaquabacterium</taxon>
    </lineage>
</organism>
<accession>A0ABU9CHV6</accession>
<dbReference type="PANTHER" id="PTHR30085:SF2">
    <property type="entry name" value="GLUTAMATE_ASPARTATE IMPORT SOLUTE-BINDING PROTEIN"/>
    <property type="match status" value="1"/>
</dbReference>
<dbReference type="NCBIfam" id="NF008063">
    <property type="entry name" value="PRK10797.1"/>
    <property type="match status" value="1"/>
</dbReference>
<proteinExistence type="inferred from homology"/>
<evidence type="ECO:0000256" key="1">
    <source>
        <dbReference type="ARBA" id="ARBA00010333"/>
    </source>
</evidence>
<dbReference type="Proteomes" id="UP001365405">
    <property type="component" value="Unassembled WGS sequence"/>
</dbReference>
<dbReference type="RefSeq" id="WP_341411113.1">
    <property type="nucleotide sequence ID" value="NZ_JBBUTH010000007.1"/>
</dbReference>
<reference evidence="5 6" key="1">
    <citation type="submission" date="2024-04" db="EMBL/GenBank/DDBJ databases">
        <title>Novel species of the genus Ideonella isolated from streams.</title>
        <authorList>
            <person name="Lu H."/>
        </authorList>
    </citation>
    <scope>NUCLEOTIDE SEQUENCE [LARGE SCALE GENOMIC DNA]</scope>
    <source>
        <strain evidence="5 6">DXS22W</strain>
    </source>
</reference>
<dbReference type="Gene3D" id="3.40.190.10">
    <property type="entry name" value="Periplasmic binding protein-like II"/>
    <property type="match status" value="2"/>
</dbReference>
<dbReference type="PANTHER" id="PTHR30085">
    <property type="entry name" value="AMINO ACID ABC TRANSPORTER PERMEASE"/>
    <property type="match status" value="1"/>
</dbReference>
<keyword evidence="2" id="KW-0813">Transport</keyword>
<keyword evidence="6" id="KW-1185">Reference proteome</keyword>
<evidence type="ECO:0000256" key="2">
    <source>
        <dbReference type="ARBA" id="ARBA00022448"/>
    </source>
</evidence>
<sequence length="336" mass="37087">MSCPKFPQHPHRPPRRPAGARAAARRLGLALGLRLATGLVLWGAIGAGALAAGTPTPVKPTEASETLRRIAETGTIHLGHRESSVPFSYYDQRRQVVGYSHDLMLKVVEAIRQELKLPALTHKLVPVTSQNRIPLVQNGTVDIECGSTSNTSARQKQVAFSTSIFVVSTRLLVHRDSPIKDFADLSGKRVVVTAGTTSERLLRTWVEGRGQRVQLVSARDHNDAFKALEAGQVDAFMLDDALLYGERAKAARPDDWVITGTPMSSETYGCMLRRDDPVFKALVDRTLTQLLTSGEALRIHARWFQKPIPPKNVNLNWPPSKALLELYRQPSDRALD</sequence>
<dbReference type="SUPFAM" id="SSF53850">
    <property type="entry name" value="Periplasmic binding protein-like II"/>
    <property type="match status" value="1"/>
</dbReference>
<comment type="caution">
    <text evidence="5">The sequence shown here is derived from an EMBL/GenBank/DDBJ whole genome shotgun (WGS) entry which is preliminary data.</text>
</comment>
<dbReference type="CDD" id="cd13688">
    <property type="entry name" value="PBP2_GltI_DEBP"/>
    <property type="match status" value="1"/>
</dbReference>
<feature type="domain" description="Solute-binding protein family 3/N-terminal" evidence="4">
    <location>
        <begin position="75"/>
        <end position="307"/>
    </location>
</feature>
<evidence type="ECO:0000259" key="4">
    <source>
        <dbReference type="SMART" id="SM00062"/>
    </source>
</evidence>
<dbReference type="Pfam" id="PF00497">
    <property type="entry name" value="SBP_bac_3"/>
    <property type="match status" value="1"/>
</dbReference>
<keyword evidence="3" id="KW-0732">Signal</keyword>
<dbReference type="InterPro" id="IPR001638">
    <property type="entry name" value="Solute-binding_3/MltF_N"/>
</dbReference>
<evidence type="ECO:0000256" key="3">
    <source>
        <dbReference type="ARBA" id="ARBA00022729"/>
    </source>
</evidence>
<evidence type="ECO:0000313" key="5">
    <source>
        <dbReference type="EMBL" id="MEK8051430.1"/>
    </source>
</evidence>
<name>A0ABU9CHV6_9BURK</name>
<evidence type="ECO:0000313" key="6">
    <source>
        <dbReference type="Proteomes" id="UP001365405"/>
    </source>
</evidence>
<gene>
    <name evidence="5" type="ORF">AACH10_14350</name>
</gene>
<dbReference type="SMART" id="SM00062">
    <property type="entry name" value="PBPb"/>
    <property type="match status" value="1"/>
</dbReference>
<protein>
    <submittedName>
        <fullName evidence="5">Glutamate/aspartate ABC transporter substrate-binding protein</fullName>
    </submittedName>
</protein>
<dbReference type="EMBL" id="JBBUTH010000007">
    <property type="protein sequence ID" value="MEK8051430.1"/>
    <property type="molecule type" value="Genomic_DNA"/>
</dbReference>
<dbReference type="InterPro" id="IPR051455">
    <property type="entry name" value="Bact_solute-bind_prot3"/>
</dbReference>
<comment type="similarity">
    <text evidence="1">Belongs to the bacterial solute-binding protein 3 family.</text>
</comment>